<evidence type="ECO:0000313" key="3">
    <source>
        <dbReference type="Proteomes" id="UP000030640"/>
    </source>
</evidence>
<dbReference type="VEuPathDB" id="PlasmoDB:C922_01942"/>
<sequence length="83" mass="9442">MEVNPSNEVEKPIRKNGLHNIERGKEVSSYVWNWAYTSTVPFQLHEQLDQVRQGNKPDCISTQGLNPDKGNGLSGEEEEFNVK</sequence>
<dbReference type="RefSeq" id="XP_008815763.1">
    <property type="nucleotide sequence ID" value="XM_008817541.1"/>
</dbReference>
<protein>
    <submittedName>
        <fullName evidence="2">Uncharacterized protein</fullName>
    </submittedName>
</protein>
<organism evidence="2 3">
    <name type="scientific">Plasmodium inui San Antonio 1</name>
    <dbReference type="NCBI Taxonomy" id="1237626"/>
    <lineage>
        <taxon>Eukaryota</taxon>
        <taxon>Sar</taxon>
        <taxon>Alveolata</taxon>
        <taxon>Apicomplexa</taxon>
        <taxon>Aconoidasida</taxon>
        <taxon>Haemosporida</taxon>
        <taxon>Plasmodiidae</taxon>
        <taxon>Plasmodium</taxon>
        <taxon>Plasmodium (Plasmodium)</taxon>
    </lineage>
</organism>
<dbReference type="Proteomes" id="UP000030640">
    <property type="component" value="Unassembled WGS sequence"/>
</dbReference>
<dbReference type="AlphaFoldDB" id="W7A900"/>
<dbReference type="EMBL" id="KI965465">
    <property type="protein sequence ID" value="EUD67753.1"/>
    <property type="molecule type" value="Genomic_DNA"/>
</dbReference>
<dbReference type="GeneID" id="20037216"/>
<name>W7A900_9APIC</name>
<reference evidence="2 3" key="1">
    <citation type="submission" date="2013-02" db="EMBL/GenBank/DDBJ databases">
        <title>The Genome Sequence of Plasmodium inui San Antonio 1.</title>
        <authorList>
            <consortium name="The Broad Institute Genome Sequencing Platform"/>
            <consortium name="The Broad Institute Genome Sequencing Center for Infectious Disease"/>
            <person name="Neafsey D."/>
            <person name="Cheeseman I."/>
            <person name="Volkman S."/>
            <person name="Adams J."/>
            <person name="Walker B."/>
            <person name="Young S.K."/>
            <person name="Zeng Q."/>
            <person name="Gargeya S."/>
            <person name="Fitzgerald M."/>
            <person name="Haas B."/>
            <person name="Abouelleil A."/>
            <person name="Alvarado L."/>
            <person name="Arachchi H.M."/>
            <person name="Berlin A.M."/>
            <person name="Chapman S.B."/>
            <person name="Dewar J."/>
            <person name="Goldberg J."/>
            <person name="Griggs A."/>
            <person name="Gujja S."/>
            <person name="Hansen M."/>
            <person name="Howarth C."/>
            <person name="Imamovic A."/>
            <person name="Larimer J."/>
            <person name="McCowan C."/>
            <person name="Murphy C."/>
            <person name="Neiman D."/>
            <person name="Pearson M."/>
            <person name="Priest M."/>
            <person name="Roberts A."/>
            <person name="Saif S."/>
            <person name="Shea T."/>
            <person name="Sisk P."/>
            <person name="Sykes S."/>
            <person name="Wortman J."/>
            <person name="Nusbaum C."/>
            <person name="Birren B."/>
        </authorList>
    </citation>
    <scope>NUCLEOTIDE SEQUENCE [LARGE SCALE GENOMIC DNA]</scope>
    <source>
        <strain evidence="2 3">San Antonio 1</strain>
    </source>
</reference>
<keyword evidence="3" id="KW-1185">Reference proteome</keyword>
<proteinExistence type="predicted"/>
<evidence type="ECO:0000256" key="1">
    <source>
        <dbReference type="SAM" id="MobiDB-lite"/>
    </source>
</evidence>
<feature type="region of interest" description="Disordered" evidence="1">
    <location>
        <begin position="53"/>
        <end position="83"/>
    </location>
</feature>
<accession>W7A900</accession>
<evidence type="ECO:0000313" key="2">
    <source>
        <dbReference type="EMBL" id="EUD67753.1"/>
    </source>
</evidence>
<gene>
    <name evidence="2" type="ORF">C922_01942</name>
</gene>